<dbReference type="AlphaFoldDB" id="A0A2S1RB19"/>
<feature type="transmembrane region" description="Helical" evidence="2">
    <location>
        <begin position="101"/>
        <end position="123"/>
    </location>
</feature>
<feature type="transmembrane region" description="Helical" evidence="2">
    <location>
        <begin position="396"/>
        <end position="419"/>
    </location>
</feature>
<feature type="transmembrane region" description="Helical" evidence="2">
    <location>
        <begin position="198"/>
        <end position="218"/>
    </location>
</feature>
<proteinExistence type="predicted"/>
<feature type="transmembrane region" description="Helical" evidence="2">
    <location>
        <begin position="167"/>
        <end position="186"/>
    </location>
</feature>
<dbReference type="InterPro" id="IPR036259">
    <property type="entry name" value="MFS_trans_sf"/>
</dbReference>
<evidence type="ECO:0000256" key="1">
    <source>
        <dbReference type="SAM" id="MobiDB-lite"/>
    </source>
</evidence>
<name>A0A2S1RB19_9ACTN</name>
<dbReference type="InterPro" id="IPR052528">
    <property type="entry name" value="Sugar_transport-like"/>
</dbReference>
<gene>
    <name evidence="3" type="ORF">A6035_16110</name>
</gene>
<dbReference type="KEGG" id="dlu:A6035_16110"/>
<dbReference type="Proteomes" id="UP000244928">
    <property type="component" value="Chromosome"/>
</dbReference>
<dbReference type="PANTHER" id="PTHR23526:SF2">
    <property type="entry name" value="MAJOR FACILITATOR SUPERFAMILY (MFS) PROFILE DOMAIN-CONTAINING PROTEIN"/>
    <property type="match status" value="1"/>
</dbReference>
<dbReference type="RefSeq" id="WP_108848807.1">
    <property type="nucleotide sequence ID" value="NZ_CP015449.1"/>
</dbReference>
<feature type="transmembrane region" description="Helical" evidence="2">
    <location>
        <begin position="267"/>
        <end position="288"/>
    </location>
</feature>
<dbReference type="Gene3D" id="1.20.1250.20">
    <property type="entry name" value="MFS general substrate transporter like domains"/>
    <property type="match status" value="1"/>
</dbReference>
<keyword evidence="2" id="KW-1133">Transmembrane helix</keyword>
<keyword evidence="2" id="KW-0812">Transmembrane</keyword>
<dbReference type="InterPro" id="IPR011701">
    <property type="entry name" value="MFS"/>
</dbReference>
<feature type="region of interest" description="Disordered" evidence="1">
    <location>
        <begin position="224"/>
        <end position="246"/>
    </location>
</feature>
<dbReference type="Pfam" id="PF07690">
    <property type="entry name" value="MFS_1"/>
    <property type="match status" value="1"/>
</dbReference>
<dbReference type="PANTHER" id="PTHR23526">
    <property type="entry name" value="INTEGRAL MEMBRANE TRANSPORT PROTEIN-RELATED"/>
    <property type="match status" value="1"/>
</dbReference>
<evidence type="ECO:0000313" key="3">
    <source>
        <dbReference type="EMBL" id="AWH93454.1"/>
    </source>
</evidence>
<feature type="transmembrane region" description="Helical" evidence="2">
    <location>
        <begin position="325"/>
        <end position="345"/>
    </location>
</feature>
<feature type="transmembrane region" description="Helical" evidence="2">
    <location>
        <begin position="294"/>
        <end position="313"/>
    </location>
</feature>
<feature type="transmembrane region" description="Helical" evidence="2">
    <location>
        <begin position="59"/>
        <end position="77"/>
    </location>
</feature>
<reference evidence="3 4" key="1">
    <citation type="submission" date="2016-04" db="EMBL/GenBank/DDBJ databases">
        <title>Complete genome sequence of Dietzia lutea YIM 80766T, a strain isolated from desert soil in Egypt.</title>
        <authorList>
            <person name="Zhao J."/>
            <person name="Hu B."/>
            <person name="Geng S."/>
            <person name="Nie Y."/>
            <person name="Tang Y."/>
        </authorList>
    </citation>
    <scope>NUCLEOTIDE SEQUENCE [LARGE SCALE GENOMIC DNA]</scope>
    <source>
        <strain evidence="3 4">YIM 80766</strain>
    </source>
</reference>
<protein>
    <recommendedName>
        <fullName evidence="5">MFS transporter</fullName>
    </recommendedName>
</protein>
<keyword evidence="4" id="KW-1185">Reference proteome</keyword>
<organism evidence="3 4">
    <name type="scientific">Dietzia lutea</name>
    <dbReference type="NCBI Taxonomy" id="546160"/>
    <lineage>
        <taxon>Bacteria</taxon>
        <taxon>Bacillati</taxon>
        <taxon>Actinomycetota</taxon>
        <taxon>Actinomycetes</taxon>
        <taxon>Mycobacteriales</taxon>
        <taxon>Dietziaceae</taxon>
        <taxon>Dietzia</taxon>
    </lineage>
</organism>
<sequence>MTTADRVYSRLVTRSDDAEHELPEPVRRDLPRNGLRLVAANTLQSSGDQTVNASTVLPWLFHVLGVPAALVGLLVPIRESGSMLPQAFLTPLVVRVRHRKWVFVTGAAVQAASVAVMAVIAALGRGTAAGVGILAALVVFSLGRCLCSIASKDVQGRTIPSGERGQIVGLATSAAGLVAITLGVLIRLLGGEDLDHTALAILLAVGALLWALSASVYARVREPAGEARDTDEPGSGADGPASDESSPSWFADAARLFREDATFRRFISVRGLLLVSSLSPPFIVTLSIASGTGALAGLGGFILASGVASLIGGRIFGRMADRSSRLLMAGAATAASIVAVALVLIESIPGFDGGSLLGAAVFVGAYFLLTLLHAGVRVGRKTYVVDVAKGDTRTAYVAVGNTMMGVILLVVGGVSSALAAVSVDWALVFLAVLGLIGAASAISMPEVSRGAQASGSKPTTS</sequence>
<dbReference type="EMBL" id="CP015449">
    <property type="protein sequence ID" value="AWH93454.1"/>
    <property type="molecule type" value="Genomic_DNA"/>
</dbReference>
<evidence type="ECO:0000313" key="4">
    <source>
        <dbReference type="Proteomes" id="UP000244928"/>
    </source>
</evidence>
<feature type="transmembrane region" description="Helical" evidence="2">
    <location>
        <begin position="129"/>
        <end position="147"/>
    </location>
</feature>
<dbReference type="OrthoDB" id="1117124at2"/>
<dbReference type="SUPFAM" id="SSF103473">
    <property type="entry name" value="MFS general substrate transporter"/>
    <property type="match status" value="1"/>
</dbReference>
<dbReference type="GO" id="GO:0022857">
    <property type="term" value="F:transmembrane transporter activity"/>
    <property type="evidence" value="ECO:0007669"/>
    <property type="project" value="InterPro"/>
</dbReference>
<keyword evidence="2" id="KW-0472">Membrane</keyword>
<feature type="transmembrane region" description="Helical" evidence="2">
    <location>
        <begin position="425"/>
        <end position="444"/>
    </location>
</feature>
<accession>A0A2S1RB19</accession>
<feature type="transmembrane region" description="Helical" evidence="2">
    <location>
        <begin position="357"/>
        <end position="376"/>
    </location>
</feature>
<evidence type="ECO:0000256" key="2">
    <source>
        <dbReference type="SAM" id="Phobius"/>
    </source>
</evidence>
<evidence type="ECO:0008006" key="5">
    <source>
        <dbReference type="Google" id="ProtNLM"/>
    </source>
</evidence>